<accession>A0A1V0NG39</accession>
<evidence type="ECO:0000313" key="2">
    <source>
        <dbReference type="Proteomes" id="UP000192085"/>
    </source>
</evidence>
<organism evidence="1 2">
    <name type="scientific">Lactococcus lactis subsp. lactis</name>
    <name type="common">Streptococcus lactis</name>
    <dbReference type="NCBI Taxonomy" id="1360"/>
    <lineage>
        <taxon>Bacteria</taxon>
        <taxon>Bacillati</taxon>
        <taxon>Bacillota</taxon>
        <taxon>Bacilli</taxon>
        <taxon>Lactobacillales</taxon>
        <taxon>Streptococcaceae</taxon>
        <taxon>Lactococcus</taxon>
    </lineage>
</organism>
<dbReference type="Proteomes" id="UP000192085">
    <property type="component" value="Chromosome"/>
</dbReference>
<name>A0A1V0NG39_LACLL</name>
<gene>
    <name evidence="1" type="ORF">LL275_1233</name>
</gene>
<proteinExistence type="predicted"/>
<protein>
    <recommendedName>
        <fullName evidence="3">rRNA biogenesis protein rrp5</fullName>
    </recommendedName>
</protein>
<evidence type="ECO:0000313" key="1">
    <source>
        <dbReference type="EMBL" id="ARD98863.1"/>
    </source>
</evidence>
<reference evidence="1 2" key="1">
    <citation type="journal article" date="2017" name="BMC Genomics">
        <title>Comparative and functional genomics of the Lactococcus lactis taxon; insights into evolution and niche adaptation.</title>
        <authorList>
            <person name="Kelleher P."/>
            <person name="Bottacini F."/>
            <person name="Mahony J."/>
            <person name="Kilcawley K.N."/>
            <person name="van Sinderen D."/>
        </authorList>
    </citation>
    <scope>NUCLEOTIDE SEQUENCE [LARGE SCALE GENOMIC DNA]</scope>
    <source>
        <strain evidence="1 2">275</strain>
    </source>
</reference>
<sequence length="103" mass="11628">MSQTKRWLDVVEDLRHLADSLEFLIAGMSNDEVQTQQTKEDKLAQIKETPKVTLEQVRGALASKSQEGKTAEVRELIQKYGASKLSEVDEEHFVDLLKEAGEL</sequence>
<evidence type="ECO:0008006" key="3">
    <source>
        <dbReference type="Google" id="ProtNLM"/>
    </source>
</evidence>
<dbReference type="RefSeq" id="WP_064973534.1">
    <property type="nucleotide sequence ID" value="NZ_CP015897.1"/>
</dbReference>
<dbReference type="AlphaFoldDB" id="A0A1V0NG39"/>
<dbReference type="EMBL" id="CP015897">
    <property type="protein sequence ID" value="ARD98863.1"/>
    <property type="molecule type" value="Genomic_DNA"/>
</dbReference>